<dbReference type="PANTHER" id="PTHR43808">
    <property type="entry name" value="ACETYLORNITHINE DEACETYLASE"/>
    <property type="match status" value="1"/>
</dbReference>
<dbReference type="Pfam" id="PF07687">
    <property type="entry name" value="M20_dimer"/>
    <property type="match status" value="1"/>
</dbReference>
<dbReference type="InterPro" id="IPR050072">
    <property type="entry name" value="Peptidase_M20A"/>
</dbReference>
<keyword evidence="7" id="KW-1185">Reference proteome</keyword>
<dbReference type="AlphaFoldDB" id="A0A0S7B9F0"/>
<keyword evidence="2" id="KW-0479">Metal-binding</keyword>
<protein>
    <submittedName>
        <fullName evidence="6">Acetylornithine deacetylase/Succinyl-diaminopimelate desuccinylase</fullName>
    </submittedName>
</protein>
<keyword evidence="3" id="KW-0378">Hydrolase</keyword>
<dbReference type="InterPro" id="IPR002933">
    <property type="entry name" value="Peptidase_M20"/>
</dbReference>
<evidence type="ECO:0000256" key="2">
    <source>
        <dbReference type="ARBA" id="ARBA00022723"/>
    </source>
</evidence>
<feature type="domain" description="Peptidase M20 dimerisation" evidence="5">
    <location>
        <begin position="169"/>
        <end position="272"/>
    </location>
</feature>
<name>A0A0S7B9F0_9CHLR</name>
<proteinExistence type="predicted"/>
<evidence type="ECO:0000256" key="4">
    <source>
        <dbReference type="ARBA" id="ARBA00022833"/>
    </source>
</evidence>
<dbReference type="GO" id="GO:0016787">
    <property type="term" value="F:hydrolase activity"/>
    <property type="evidence" value="ECO:0007669"/>
    <property type="project" value="UniProtKB-KW"/>
</dbReference>
<evidence type="ECO:0000313" key="7">
    <source>
        <dbReference type="Proteomes" id="UP000055060"/>
    </source>
</evidence>
<dbReference type="RefSeq" id="WP_075073283.1">
    <property type="nucleotide sequence ID" value="NZ_DF967972.1"/>
</dbReference>
<keyword evidence="4" id="KW-0862">Zinc</keyword>
<comment type="cofactor">
    <cofactor evidence="1">
        <name>Zn(2+)</name>
        <dbReference type="ChEBI" id="CHEBI:29105"/>
    </cofactor>
</comment>
<dbReference type="InterPro" id="IPR001261">
    <property type="entry name" value="ArgE/DapE_CS"/>
</dbReference>
<dbReference type="PROSITE" id="PS00758">
    <property type="entry name" value="ARGE_DAPE_CPG2_1"/>
    <property type="match status" value="1"/>
</dbReference>
<evidence type="ECO:0000256" key="3">
    <source>
        <dbReference type="ARBA" id="ARBA00022801"/>
    </source>
</evidence>
<dbReference type="NCBIfam" id="NF009555">
    <property type="entry name" value="PRK13004.1"/>
    <property type="match status" value="1"/>
</dbReference>
<reference evidence="6" key="1">
    <citation type="submission" date="2015-07" db="EMBL/GenBank/DDBJ databases">
        <title>Draft Genome Sequences of Anaerolinea thermolimosa IMO-1, Bellilinea caldifistulae GOMI-1, Leptolinea tardivitalis YMTK-2, Levilinea saccharolytica KIBI-1,Longilinea arvoryzae KOME-1, Previously Described as Members of the Anaerolineaceae (Chloroflexi).</title>
        <authorList>
            <person name="Sekiguchi Y."/>
            <person name="Ohashi A."/>
            <person name="Matsuura N."/>
            <person name="Tourlousse M.D."/>
        </authorList>
    </citation>
    <scope>NUCLEOTIDE SEQUENCE [LARGE SCALE GENOMIC DNA]</scope>
    <source>
        <strain evidence="6">KOME-1</strain>
    </source>
</reference>
<dbReference type="Proteomes" id="UP000055060">
    <property type="component" value="Unassembled WGS sequence"/>
</dbReference>
<dbReference type="InterPro" id="IPR011650">
    <property type="entry name" value="Peptidase_M20_dimer"/>
</dbReference>
<evidence type="ECO:0000259" key="5">
    <source>
        <dbReference type="Pfam" id="PF07687"/>
    </source>
</evidence>
<dbReference type="SUPFAM" id="SSF53187">
    <property type="entry name" value="Zn-dependent exopeptidases"/>
    <property type="match status" value="1"/>
</dbReference>
<dbReference type="InterPro" id="IPR036264">
    <property type="entry name" value="Bact_exopeptidase_dim_dom"/>
</dbReference>
<dbReference type="SUPFAM" id="SSF55031">
    <property type="entry name" value="Bacterial exopeptidase dimerisation domain"/>
    <property type="match status" value="1"/>
</dbReference>
<evidence type="ECO:0000313" key="6">
    <source>
        <dbReference type="EMBL" id="GAP13991.1"/>
    </source>
</evidence>
<sequence length="385" mass="41623">MSSEAFETELVDFTQAIIRVNSLSGKEEAVGGLIVEKMKALGYDSAQVDRYGNVIGIRRGKHPGPTILFDGHMDVVPVTTPEAWSSDPFGAQIREGKIWGRGASDMKGPLAAAVVAIGHVPAEEIHGTIVVSGSVCEEYHEGAAVQKVVEQVLPDFVVICEPNGNRLGIGQKGRAGLWLEVSGKPAHSSVPHLGENAIYKAVPIIERLRRMPLPCDPFLGNGVMELIDAISGPYPSRSTLPVSFRMRYDRRLMQGETMDTVLESIHEALRDLSDWQVGFSMVHMDTWTGDLLEGPDFHPGWLMEETSPWVVKAGRGLTEAGVEPVFDAARFCTNGSYTAGEAKLPTIIFGPSSGMLAHCIDENIGIDELCLGAQGYMGLAKNLGR</sequence>
<dbReference type="Pfam" id="PF01546">
    <property type="entry name" value="Peptidase_M20"/>
    <property type="match status" value="1"/>
</dbReference>
<accession>A0A0S7B9F0</accession>
<dbReference type="Gene3D" id="3.40.630.10">
    <property type="entry name" value="Zn peptidases"/>
    <property type="match status" value="2"/>
</dbReference>
<dbReference type="GO" id="GO:0046872">
    <property type="term" value="F:metal ion binding"/>
    <property type="evidence" value="ECO:0007669"/>
    <property type="project" value="UniProtKB-KW"/>
</dbReference>
<dbReference type="STRING" id="360412.LARV_01750"/>
<organism evidence="6">
    <name type="scientific">Longilinea arvoryzae</name>
    <dbReference type="NCBI Taxonomy" id="360412"/>
    <lineage>
        <taxon>Bacteria</taxon>
        <taxon>Bacillati</taxon>
        <taxon>Chloroflexota</taxon>
        <taxon>Anaerolineae</taxon>
        <taxon>Anaerolineales</taxon>
        <taxon>Anaerolineaceae</taxon>
        <taxon>Longilinea</taxon>
    </lineage>
</organism>
<dbReference type="Gene3D" id="3.30.70.360">
    <property type="match status" value="1"/>
</dbReference>
<evidence type="ECO:0000256" key="1">
    <source>
        <dbReference type="ARBA" id="ARBA00001947"/>
    </source>
</evidence>
<gene>
    <name evidence="6" type="ORF">LARV_01750</name>
</gene>
<dbReference type="EMBL" id="DF967972">
    <property type="protein sequence ID" value="GAP13991.1"/>
    <property type="molecule type" value="Genomic_DNA"/>
</dbReference>